<dbReference type="InterPro" id="IPR036188">
    <property type="entry name" value="FAD/NAD-bd_sf"/>
</dbReference>
<evidence type="ECO:0000313" key="6">
    <source>
        <dbReference type="EMBL" id="RDB71812.1"/>
    </source>
</evidence>
<dbReference type="Proteomes" id="UP000270112">
    <property type="component" value="Unassembled WGS sequence"/>
</dbReference>
<dbReference type="PANTHER" id="PTHR43400:SF7">
    <property type="entry name" value="FAD-DEPENDENT OXIDOREDUCTASE 2 FAD BINDING DOMAIN-CONTAINING PROTEIN"/>
    <property type="match status" value="1"/>
</dbReference>
<dbReference type="InterPro" id="IPR027477">
    <property type="entry name" value="Succ_DH/fumarate_Rdtase_cat_sf"/>
</dbReference>
<reference evidence="7" key="3">
    <citation type="journal article" date="2019" name="Microbiol. Resour. Announc.">
        <title>Draft Genome Sequences of Type Strains of Gordonibacter faecihominis, Paraeggerthella hongkongensis, Parvibacter caecicola,Slackia equolifaciens, Slackia faecicanis, and Slackia isoflavoniconvertens.</title>
        <authorList>
            <person name="Danylec N."/>
            <person name="Stoll D.A."/>
            <person name="Dotsch A."/>
            <person name="Huch M."/>
        </authorList>
    </citation>
    <scope>NUCLEOTIDE SEQUENCE</scope>
    <source>
        <strain evidence="7">DSM 16107</strain>
    </source>
</reference>
<dbReference type="SUPFAM" id="SSF56425">
    <property type="entry name" value="Succinate dehydrogenase/fumarate reductase flavoprotein, catalytic domain"/>
    <property type="match status" value="1"/>
</dbReference>
<proteinExistence type="predicted"/>
<keyword evidence="2" id="KW-0285">Flavoprotein</keyword>
<evidence type="ECO:0000256" key="4">
    <source>
        <dbReference type="ARBA" id="ARBA00023002"/>
    </source>
</evidence>
<protein>
    <recommendedName>
        <fullName evidence="5">FAD-dependent oxidoreductase 2 FAD-binding domain-containing protein</fullName>
    </recommendedName>
</protein>
<dbReference type="InterPro" id="IPR006311">
    <property type="entry name" value="TAT_signal"/>
</dbReference>
<evidence type="ECO:0000256" key="1">
    <source>
        <dbReference type="ARBA" id="ARBA00001974"/>
    </source>
</evidence>
<dbReference type="Gene3D" id="3.90.700.10">
    <property type="entry name" value="Succinate dehydrogenase/fumarate reductase flavoprotein, catalytic domain"/>
    <property type="match status" value="1"/>
</dbReference>
<dbReference type="InterPro" id="IPR019546">
    <property type="entry name" value="TAT_signal_bac_arc"/>
</dbReference>
<dbReference type="EMBL" id="PPTT01000001">
    <property type="protein sequence ID" value="RDB71812.1"/>
    <property type="molecule type" value="Genomic_DNA"/>
</dbReference>
<keyword evidence="3" id="KW-0274">FAD</keyword>
<evidence type="ECO:0000313" key="7">
    <source>
        <dbReference type="EMBL" id="RNM40932.1"/>
    </source>
</evidence>
<dbReference type="AlphaFoldDB" id="A0A3N0IX84"/>
<comment type="caution">
    <text evidence="7">The sequence shown here is derived from an EMBL/GenBank/DDBJ whole genome shotgun (WGS) entry which is preliminary data.</text>
</comment>
<dbReference type="RefSeq" id="WP_114544860.1">
    <property type="nucleotide sequence ID" value="NZ_PPTT01000001.1"/>
</dbReference>
<dbReference type="PROSITE" id="PS51318">
    <property type="entry name" value="TAT"/>
    <property type="match status" value="1"/>
</dbReference>
<keyword evidence="8" id="KW-1185">Reference proteome</keyword>
<reference evidence="9" key="2">
    <citation type="submission" date="2018-05" db="EMBL/GenBank/DDBJ databases">
        <title>Genome Sequencing of selected type strains of the family Eggerthellaceae.</title>
        <authorList>
            <person name="Danylec N."/>
            <person name="Stoll D.A."/>
            <person name="Doetsch A."/>
            <person name="Huch M."/>
        </authorList>
    </citation>
    <scope>NUCLEOTIDE SEQUENCE [LARGE SCALE GENOMIC DNA]</scope>
    <source>
        <strain evidence="9">DSM 16107</strain>
    </source>
</reference>
<evidence type="ECO:0000259" key="5">
    <source>
        <dbReference type="Pfam" id="PF00890"/>
    </source>
</evidence>
<dbReference type="Proteomes" id="UP000253817">
    <property type="component" value="Unassembled WGS sequence"/>
</dbReference>
<comment type="cofactor">
    <cofactor evidence="1">
        <name>FAD</name>
        <dbReference type="ChEBI" id="CHEBI:57692"/>
    </cofactor>
</comment>
<dbReference type="GO" id="GO:0033765">
    <property type="term" value="F:steroid dehydrogenase activity, acting on the CH-CH group of donors"/>
    <property type="evidence" value="ECO:0007669"/>
    <property type="project" value="UniProtKB-ARBA"/>
</dbReference>
<name>A0A3N0IX84_9ACTN</name>
<evidence type="ECO:0000313" key="8">
    <source>
        <dbReference type="Proteomes" id="UP000253817"/>
    </source>
</evidence>
<dbReference type="PRINTS" id="PR00420">
    <property type="entry name" value="RNGMNOXGNASE"/>
</dbReference>
<evidence type="ECO:0000313" key="9">
    <source>
        <dbReference type="Proteomes" id="UP000270112"/>
    </source>
</evidence>
<dbReference type="NCBIfam" id="TIGR01409">
    <property type="entry name" value="TAT_signal_seq"/>
    <property type="match status" value="1"/>
</dbReference>
<keyword evidence="4" id="KW-0560">Oxidoreductase</keyword>
<sequence length="504" mass="52466">MNERTVSRRHFIGGVASLGLVGAAGALTGCAPNKSENAASSGNLNEEGHVAEKEYDVIVVGAGLAGISAALKLRDLGVQNTLLVEKGGTLGGSCNATISGGAFNIPMEDTDEGRAALVEIYNTKSKGEGDPTITQMIADGIVEAIDWMKSHGGEFTEPTQLVPWDCLQLYAAPGNAEGMGPLLNTLANAYTDAGGETATKTKLLDFVFNDKGAVAGVKVRSDKGFEIIKAKATIIATGGYVANKQLLEQYIGPDGDSIMVRGQKELAGDGINAAVRAGGMYYQMGGAQALHMAAVAPKNPAICNPFNAIAYTLAINTLGQRYTDESKGYVNNGKAVTSQPGQKCALVFDETVAAMDAVKSDMEKFHKQGADVVEATSLEELAEKIEVPADALKATVEEFNAHTDGESTSGLDVEKSACAVMCTGPKFYAFYPLVPGSIMGFGGLYANESLQVLEPDGTPIEGLYVTGEAIGGVFKYDYLAGASLNRSVVTGTQAASIISSQVLK</sequence>
<organism evidence="7 9">
    <name type="scientific">Eggerthella sinensis</name>
    <dbReference type="NCBI Taxonomy" id="242230"/>
    <lineage>
        <taxon>Bacteria</taxon>
        <taxon>Bacillati</taxon>
        <taxon>Actinomycetota</taxon>
        <taxon>Coriobacteriia</taxon>
        <taxon>Eggerthellales</taxon>
        <taxon>Eggerthellaceae</taxon>
        <taxon>Eggerthella</taxon>
    </lineage>
</organism>
<dbReference type="Gene3D" id="3.50.50.60">
    <property type="entry name" value="FAD/NAD(P)-binding domain"/>
    <property type="match status" value="1"/>
</dbReference>
<feature type="domain" description="FAD-dependent oxidoreductase 2 FAD-binding" evidence="5">
    <location>
        <begin position="56"/>
        <end position="484"/>
    </location>
</feature>
<dbReference type="InterPro" id="IPR003953">
    <property type="entry name" value="FAD-dep_OxRdtase_2_FAD-bd"/>
</dbReference>
<dbReference type="EMBL" id="QICC01000057">
    <property type="protein sequence ID" value="RNM40932.1"/>
    <property type="molecule type" value="Genomic_DNA"/>
</dbReference>
<dbReference type="SUPFAM" id="SSF51905">
    <property type="entry name" value="FAD/NAD(P)-binding domain"/>
    <property type="match status" value="1"/>
</dbReference>
<dbReference type="PROSITE" id="PS51257">
    <property type="entry name" value="PROKAR_LIPOPROTEIN"/>
    <property type="match status" value="1"/>
</dbReference>
<dbReference type="OrthoDB" id="9813348at2"/>
<dbReference type="PANTHER" id="PTHR43400">
    <property type="entry name" value="FUMARATE REDUCTASE"/>
    <property type="match status" value="1"/>
</dbReference>
<dbReference type="Pfam" id="PF00890">
    <property type="entry name" value="FAD_binding_2"/>
    <property type="match status" value="1"/>
</dbReference>
<evidence type="ECO:0000256" key="2">
    <source>
        <dbReference type="ARBA" id="ARBA00022630"/>
    </source>
</evidence>
<evidence type="ECO:0000256" key="3">
    <source>
        <dbReference type="ARBA" id="ARBA00022827"/>
    </source>
</evidence>
<accession>A0A3N0IX84</accession>
<dbReference type="InterPro" id="IPR050315">
    <property type="entry name" value="FAD-oxidoreductase_2"/>
</dbReference>
<gene>
    <name evidence="6" type="ORF">C1876_00470</name>
    <name evidence="7" type="ORF">DMP09_12080</name>
</gene>
<reference evidence="6 8" key="1">
    <citation type="journal article" date="2018" name="Elife">
        <title>Discovery and characterization of a prevalent human gut bacterial enzyme sufficient for the inactivation of a family of plant toxins.</title>
        <authorList>
            <person name="Koppel N."/>
            <person name="Bisanz J.E."/>
            <person name="Pandelia M.E."/>
            <person name="Turnbaugh P.J."/>
            <person name="Balskus E.P."/>
        </authorList>
    </citation>
    <scope>NUCLEOTIDE SEQUENCE [LARGE SCALE GENOMIC DNA]</scope>
    <source>
        <strain evidence="6 8">DSM 16107</strain>
    </source>
</reference>